<dbReference type="PATRIC" id="fig|523844.20.peg.1663"/>
<name>A0A0E3KPN4_METTT</name>
<reference evidence="1 2" key="1">
    <citation type="submission" date="2014-07" db="EMBL/GenBank/DDBJ databases">
        <title>Methanogenic archaea and the global carbon cycle.</title>
        <authorList>
            <person name="Henriksen J.R."/>
            <person name="Luke J."/>
            <person name="Reinhart S."/>
            <person name="Benedict M.N."/>
            <person name="Youngblut N.D."/>
            <person name="Metcalf M.E."/>
            <person name="Whitaker R.J."/>
            <person name="Metcalf W.W."/>
        </authorList>
    </citation>
    <scope>NUCLEOTIDE SEQUENCE [LARGE SCALE GENOMIC DNA]</scope>
    <source>
        <strain evidence="2">ATCC 43570 / DSM 1825 / OCM 12 / VKM B-1830 / TM-1</strain>
    </source>
</reference>
<dbReference type="AlphaFoldDB" id="A0A0E3KPN4"/>
<organism evidence="1 2">
    <name type="scientific">Methanosarcina thermophila (strain ATCC 43570 / DSM 1825 / OCM 12 / VKM B-1830 / TM-1)</name>
    <dbReference type="NCBI Taxonomy" id="523844"/>
    <lineage>
        <taxon>Archaea</taxon>
        <taxon>Methanobacteriati</taxon>
        <taxon>Methanobacteriota</taxon>
        <taxon>Stenosarchaea group</taxon>
        <taxon>Methanomicrobia</taxon>
        <taxon>Methanosarcinales</taxon>
        <taxon>Methanosarcinaceae</taxon>
        <taxon>Methanosarcina</taxon>
    </lineage>
</organism>
<proteinExistence type="predicted"/>
<protein>
    <submittedName>
        <fullName evidence="1">Uncharacterized protein</fullName>
    </submittedName>
</protein>
<dbReference type="HOGENOM" id="CLU_2766159_0_0_2"/>
<evidence type="ECO:0000313" key="1">
    <source>
        <dbReference type="EMBL" id="AKB13075.1"/>
    </source>
</evidence>
<gene>
    <name evidence="1" type="ORF">MSTHT_1317</name>
</gene>
<dbReference type="EMBL" id="CP009501">
    <property type="protein sequence ID" value="AKB13075.1"/>
    <property type="molecule type" value="Genomic_DNA"/>
</dbReference>
<sequence>MVDEGSVYFFLHISLLGSGESWVCMTNTIRKEKKGKMILSENSKRDFRYTKKILTLSKITSYIGNLFLL</sequence>
<dbReference type="Proteomes" id="UP000066529">
    <property type="component" value="Chromosome"/>
</dbReference>
<dbReference type="KEGG" id="mthr:MSTHT_1317"/>
<accession>A0A0E3KPN4</accession>
<evidence type="ECO:0000313" key="2">
    <source>
        <dbReference type="Proteomes" id="UP000066529"/>
    </source>
</evidence>